<feature type="non-terminal residue" evidence="2">
    <location>
        <position position="1"/>
    </location>
</feature>
<feature type="domain" description="DNA binding HTH" evidence="1">
    <location>
        <begin position="4"/>
        <end position="36"/>
    </location>
</feature>
<dbReference type="PRINTS" id="PR01590">
    <property type="entry name" value="HTHFIS"/>
</dbReference>
<dbReference type="Pfam" id="PF02954">
    <property type="entry name" value="HTH_8"/>
    <property type="match status" value="1"/>
</dbReference>
<protein>
    <recommendedName>
        <fullName evidence="1">DNA binding HTH domain-containing protein</fullName>
    </recommendedName>
</protein>
<accession>A0A7C0ZA23</accession>
<sequence length="44" mass="5245">RRAFIIQTLEENKWNISASAKALGISRRHLYRLMKQMEIKKGEE</sequence>
<dbReference type="EMBL" id="DQWE01000266">
    <property type="protein sequence ID" value="HDI83240.1"/>
    <property type="molecule type" value="Genomic_DNA"/>
</dbReference>
<organism evidence="2">
    <name type="scientific">candidate division WOR-3 bacterium</name>
    <dbReference type="NCBI Taxonomy" id="2052148"/>
    <lineage>
        <taxon>Bacteria</taxon>
        <taxon>Bacteria division WOR-3</taxon>
    </lineage>
</organism>
<dbReference type="InterPro" id="IPR002197">
    <property type="entry name" value="HTH_Fis"/>
</dbReference>
<dbReference type="InterPro" id="IPR009057">
    <property type="entry name" value="Homeodomain-like_sf"/>
</dbReference>
<comment type="caution">
    <text evidence="2">The sequence shown here is derived from an EMBL/GenBank/DDBJ whole genome shotgun (WGS) entry which is preliminary data.</text>
</comment>
<dbReference type="Gene3D" id="1.10.10.60">
    <property type="entry name" value="Homeodomain-like"/>
    <property type="match status" value="1"/>
</dbReference>
<name>A0A7C0ZA23_UNCW3</name>
<evidence type="ECO:0000313" key="2">
    <source>
        <dbReference type="EMBL" id="HDI83240.1"/>
    </source>
</evidence>
<dbReference type="Proteomes" id="UP000885847">
    <property type="component" value="Unassembled WGS sequence"/>
</dbReference>
<evidence type="ECO:0000259" key="1">
    <source>
        <dbReference type="Pfam" id="PF02954"/>
    </source>
</evidence>
<gene>
    <name evidence="2" type="ORF">ENF18_05565</name>
</gene>
<dbReference type="GO" id="GO:0043565">
    <property type="term" value="F:sequence-specific DNA binding"/>
    <property type="evidence" value="ECO:0007669"/>
    <property type="project" value="InterPro"/>
</dbReference>
<reference evidence="2" key="1">
    <citation type="journal article" date="2020" name="mSystems">
        <title>Genome- and Community-Level Interaction Insights into Carbon Utilization and Element Cycling Functions of Hydrothermarchaeota in Hydrothermal Sediment.</title>
        <authorList>
            <person name="Zhou Z."/>
            <person name="Liu Y."/>
            <person name="Xu W."/>
            <person name="Pan J."/>
            <person name="Luo Z.H."/>
            <person name="Li M."/>
        </authorList>
    </citation>
    <scope>NUCLEOTIDE SEQUENCE [LARGE SCALE GENOMIC DNA]</scope>
    <source>
        <strain evidence="2">HyVt-102</strain>
    </source>
</reference>
<proteinExistence type="predicted"/>
<dbReference type="SUPFAM" id="SSF46689">
    <property type="entry name" value="Homeodomain-like"/>
    <property type="match status" value="1"/>
</dbReference>
<dbReference type="AlphaFoldDB" id="A0A7C0ZA23"/>